<dbReference type="Pfam" id="PF01458">
    <property type="entry name" value="SUFBD_core"/>
    <property type="match status" value="1"/>
</dbReference>
<dbReference type="PANTHER" id="PTHR43575">
    <property type="entry name" value="PROTEIN ABCI7, CHLOROPLASTIC"/>
    <property type="match status" value="1"/>
</dbReference>
<dbReference type="InterPro" id="IPR055346">
    <property type="entry name" value="Fe-S_cluster_assembly_SufBD"/>
</dbReference>
<dbReference type="InterPro" id="IPR011542">
    <property type="entry name" value="SUF_FeS_clus_asmbl_SufD"/>
</dbReference>
<evidence type="ECO:0000313" key="2">
    <source>
        <dbReference type="EMBL" id="MCQ8241376.1"/>
    </source>
</evidence>
<dbReference type="InterPro" id="IPR037284">
    <property type="entry name" value="SUF_FeS_clus_asmbl_SufBD_sf"/>
</dbReference>
<dbReference type="InterPro" id="IPR000825">
    <property type="entry name" value="SUF_FeS_clus_asmbl_SufBD_core"/>
</dbReference>
<evidence type="ECO:0000259" key="1">
    <source>
        <dbReference type="Pfam" id="PF01458"/>
    </source>
</evidence>
<organism evidence="2 3">
    <name type="scientific">Rhizosaccharibacter radicis</name>
    <dbReference type="NCBI Taxonomy" id="2782605"/>
    <lineage>
        <taxon>Bacteria</taxon>
        <taxon>Pseudomonadati</taxon>
        <taxon>Pseudomonadota</taxon>
        <taxon>Alphaproteobacteria</taxon>
        <taxon>Acetobacterales</taxon>
        <taxon>Acetobacteraceae</taxon>
        <taxon>Rhizosaccharibacter</taxon>
    </lineage>
</organism>
<keyword evidence="3" id="KW-1185">Reference proteome</keyword>
<evidence type="ECO:0000313" key="3">
    <source>
        <dbReference type="Proteomes" id="UP001524547"/>
    </source>
</evidence>
<protein>
    <submittedName>
        <fullName evidence="2">Fe-S cluster assembly protein SufD</fullName>
    </submittedName>
</protein>
<accession>A0ABT1VYF7</accession>
<dbReference type="EMBL" id="JAMZEJ010000006">
    <property type="protein sequence ID" value="MCQ8241376.1"/>
    <property type="molecule type" value="Genomic_DNA"/>
</dbReference>
<name>A0ABT1VYF7_9PROT</name>
<dbReference type="SUPFAM" id="SSF101960">
    <property type="entry name" value="Stabilizer of iron transporter SufD"/>
    <property type="match status" value="1"/>
</dbReference>
<dbReference type="Proteomes" id="UP001524547">
    <property type="component" value="Unassembled WGS sequence"/>
</dbReference>
<dbReference type="RefSeq" id="WP_422920117.1">
    <property type="nucleotide sequence ID" value="NZ_JAMZEJ010000006.1"/>
</dbReference>
<dbReference type="PANTHER" id="PTHR43575:SF1">
    <property type="entry name" value="PROTEIN ABCI7, CHLOROPLASTIC"/>
    <property type="match status" value="1"/>
</dbReference>
<sequence length="429" mass="45280">MNAIGGRPSPAGGNNASGFLSRYAELRDSLPGDVCVRDVAAAQLEREGLPRREVEAWKYTNLRPLWDTSFAGGSAVQEADAGPVLDALLSTLGDENAASARLVFLNGLLSDGLSRLPGSVTIRRTVPQPLPAGLHPMLALNQMLSADGVAIEVPAGLDGGRLLVIGLGSAEHAPADWHARVSIALGAGASLSVLQIDQGTGCYLSNAAITVSVAEGASLRHARLQRDAASAMSFALVHAQIAERGSYDVFNLALGATLARFEVHARLVGAQAAVHVNGAQLLDGEQVADLTSVISHDAPNCNSRQTVKNVLQGRARGVFQGKIVVARPAQKTDGYQMNQALLLSEQAEIDAKPELEIYADDVKCSHGATVGALDEEQLFYLRSRGVPVPEARAMLVQAFLLDAIELVQDEPFRQVLDDAIATWWAGRAA</sequence>
<proteinExistence type="predicted"/>
<reference evidence="2 3" key="1">
    <citation type="submission" date="2022-06" db="EMBL/GenBank/DDBJ databases">
        <title>Rhizosaccharibacter gen. nov. sp. nov. KSS12, endophytic bacteria isolated from sugarcane.</title>
        <authorList>
            <person name="Pitiwittayakul N."/>
        </authorList>
    </citation>
    <scope>NUCLEOTIDE SEQUENCE [LARGE SCALE GENOMIC DNA]</scope>
    <source>
        <strain evidence="2 3">KSS12</strain>
    </source>
</reference>
<dbReference type="NCBIfam" id="TIGR01981">
    <property type="entry name" value="sufD"/>
    <property type="match status" value="1"/>
</dbReference>
<comment type="caution">
    <text evidence="2">The sequence shown here is derived from an EMBL/GenBank/DDBJ whole genome shotgun (WGS) entry which is preliminary data.</text>
</comment>
<feature type="domain" description="SUF system FeS cluster assembly SufBD core" evidence="1">
    <location>
        <begin position="177"/>
        <end position="399"/>
    </location>
</feature>
<gene>
    <name evidence="2" type="primary">sufD</name>
    <name evidence="2" type="ORF">NFI88_11050</name>
</gene>